<dbReference type="GO" id="GO:0016740">
    <property type="term" value="F:transferase activity"/>
    <property type="evidence" value="ECO:0007669"/>
    <property type="project" value="UniProtKB-KW"/>
</dbReference>
<dbReference type="Gene3D" id="3.40.30.10">
    <property type="entry name" value="Glutaredoxin"/>
    <property type="match status" value="1"/>
</dbReference>
<gene>
    <name evidence="3" type="ORF">CBW24_01040</name>
</gene>
<dbReference type="PROSITE" id="PS50404">
    <property type="entry name" value="GST_NTER"/>
    <property type="match status" value="1"/>
</dbReference>
<organism evidence="3 4">
    <name type="scientific">Pacificitalea manganoxidans</name>
    <dbReference type="NCBI Taxonomy" id="1411902"/>
    <lineage>
        <taxon>Bacteria</taxon>
        <taxon>Pseudomonadati</taxon>
        <taxon>Pseudomonadota</taxon>
        <taxon>Alphaproteobacteria</taxon>
        <taxon>Rhodobacterales</taxon>
        <taxon>Paracoccaceae</taxon>
        <taxon>Pacificitalea</taxon>
    </lineage>
</organism>
<protein>
    <submittedName>
        <fullName evidence="3">Glutathione S-transferase</fullName>
    </submittedName>
</protein>
<reference evidence="3 4" key="1">
    <citation type="submission" date="2017-05" db="EMBL/GenBank/DDBJ databases">
        <title>Comparative genomic and metabolic analysis of manganese-oxidizing mechanisms in Celeribater manganoxidans DY25T: its adaption to the environment of polymetallic nodule.</title>
        <authorList>
            <person name="Wang X."/>
        </authorList>
    </citation>
    <scope>NUCLEOTIDE SEQUENCE [LARGE SCALE GENOMIC DNA]</scope>
    <source>
        <strain evidence="3 4">DY25</strain>
    </source>
</reference>
<dbReference type="Gene3D" id="1.20.1050.10">
    <property type="match status" value="1"/>
</dbReference>
<dbReference type="KEGG" id="cmag:CBW24_01040"/>
<dbReference type="Pfam" id="PF13410">
    <property type="entry name" value="GST_C_2"/>
    <property type="match status" value="1"/>
</dbReference>
<dbReference type="InterPro" id="IPR036249">
    <property type="entry name" value="Thioredoxin-like_sf"/>
</dbReference>
<dbReference type="PANTHER" id="PTHR43968:SF6">
    <property type="entry name" value="GLUTATHIONE S-TRANSFERASE OMEGA"/>
    <property type="match status" value="1"/>
</dbReference>
<dbReference type="GO" id="GO:0005737">
    <property type="term" value="C:cytoplasm"/>
    <property type="evidence" value="ECO:0007669"/>
    <property type="project" value="TreeGrafter"/>
</dbReference>
<keyword evidence="4" id="KW-1185">Reference proteome</keyword>
<dbReference type="EMBL" id="CP021404">
    <property type="protein sequence ID" value="ATI40733.1"/>
    <property type="molecule type" value="Genomic_DNA"/>
</dbReference>
<name>A0A291LVI9_9RHOB</name>
<dbReference type="PROSITE" id="PS50405">
    <property type="entry name" value="GST_CTER"/>
    <property type="match status" value="1"/>
</dbReference>
<dbReference type="AlphaFoldDB" id="A0A291LVI9"/>
<dbReference type="Proteomes" id="UP000219050">
    <property type="component" value="Chromosome"/>
</dbReference>
<dbReference type="InterPro" id="IPR050983">
    <property type="entry name" value="GST_Omega/HSP26"/>
</dbReference>
<dbReference type="InterPro" id="IPR004045">
    <property type="entry name" value="Glutathione_S-Trfase_N"/>
</dbReference>
<keyword evidence="3" id="KW-0808">Transferase</keyword>
<feature type="domain" description="GST N-terminal" evidence="1">
    <location>
        <begin position="1"/>
        <end position="82"/>
    </location>
</feature>
<feature type="domain" description="GST C-terminal" evidence="2">
    <location>
        <begin position="83"/>
        <end position="202"/>
    </location>
</feature>
<dbReference type="Pfam" id="PF13409">
    <property type="entry name" value="GST_N_2"/>
    <property type="match status" value="1"/>
</dbReference>
<evidence type="ECO:0000259" key="2">
    <source>
        <dbReference type="PROSITE" id="PS50405"/>
    </source>
</evidence>
<dbReference type="CDD" id="cd03205">
    <property type="entry name" value="GST_C_6"/>
    <property type="match status" value="1"/>
</dbReference>
<accession>A0A291LVI9</accession>
<evidence type="ECO:0000259" key="1">
    <source>
        <dbReference type="PROSITE" id="PS50404"/>
    </source>
</evidence>
<dbReference type="OrthoDB" id="9795329at2"/>
<dbReference type="InterPro" id="IPR036282">
    <property type="entry name" value="Glutathione-S-Trfase_C_sf"/>
</dbReference>
<dbReference type="RefSeq" id="WP_097372385.1">
    <property type="nucleotide sequence ID" value="NZ_CP021404.1"/>
</dbReference>
<dbReference type="CDD" id="cd03049">
    <property type="entry name" value="GST_N_3"/>
    <property type="match status" value="1"/>
</dbReference>
<evidence type="ECO:0000313" key="3">
    <source>
        <dbReference type="EMBL" id="ATI40733.1"/>
    </source>
</evidence>
<evidence type="ECO:0000313" key="4">
    <source>
        <dbReference type="Proteomes" id="UP000219050"/>
    </source>
</evidence>
<dbReference type="PANTHER" id="PTHR43968">
    <property type="match status" value="1"/>
</dbReference>
<proteinExistence type="predicted"/>
<dbReference type="SUPFAM" id="SSF52833">
    <property type="entry name" value="Thioredoxin-like"/>
    <property type="match status" value="1"/>
</dbReference>
<sequence length="202" mass="22755">MKLHFSPTSPYVRKVMVTLHETGLLDQVELLSGSGTPLDSSQAPTATNPLGKVPVLLREDGRAIHDSRVITRYLDSLSGDRLYPQARIWEVLTLESIADGMLDAALLMAYEWRLRPEDIRFPDWVEGQWSKVERSLHAIEDRWMSHLAGPLTAAQIALACALGYLDLRNADRNWRQHAPQLAQWYARMAERDSMIATAPPAV</sequence>
<dbReference type="SUPFAM" id="SSF47616">
    <property type="entry name" value="GST C-terminal domain-like"/>
    <property type="match status" value="1"/>
</dbReference>
<dbReference type="InterPro" id="IPR010987">
    <property type="entry name" value="Glutathione-S-Trfase_C-like"/>
</dbReference>